<evidence type="ECO:0000256" key="2">
    <source>
        <dbReference type="ARBA" id="ARBA00022692"/>
    </source>
</evidence>
<evidence type="ECO:0000256" key="3">
    <source>
        <dbReference type="ARBA" id="ARBA00022989"/>
    </source>
</evidence>
<dbReference type="EMBL" id="JAFLWD010000042">
    <property type="protein sequence ID" value="MBO0441660.1"/>
    <property type="molecule type" value="Genomic_DNA"/>
</dbReference>
<keyword evidence="3 5" id="KW-1133">Transmembrane helix</keyword>
<keyword evidence="4 5" id="KW-0472">Membrane</keyword>
<evidence type="ECO:0000256" key="1">
    <source>
        <dbReference type="ARBA" id="ARBA00004370"/>
    </source>
</evidence>
<keyword evidence="2 5" id="KW-0812">Transmembrane</keyword>
<gene>
    <name evidence="6" type="ORF">JZO69_14940</name>
</gene>
<dbReference type="Pfam" id="PF04688">
    <property type="entry name" value="Holin_SPP1"/>
    <property type="match status" value="1"/>
</dbReference>
<evidence type="ECO:0000256" key="5">
    <source>
        <dbReference type="SAM" id="Phobius"/>
    </source>
</evidence>
<dbReference type="Proteomes" id="UP000664632">
    <property type="component" value="Unassembled WGS sequence"/>
</dbReference>
<feature type="transmembrane region" description="Helical" evidence="5">
    <location>
        <begin position="38"/>
        <end position="57"/>
    </location>
</feature>
<evidence type="ECO:0000313" key="7">
    <source>
        <dbReference type="Proteomes" id="UP000664632"/>
    </source>
</evidence>
<accession>A0ABS3H2A4</accession>
<keyword evidence="7" id="KW-1185">Reference proteome</keyword>
<comment type="caution">
    <text evidence="6">The sequence shown here is derived from an EMBL/GenBank/DDBJ whole genome shotgun (WGS) entry which is preliminary data.</text>
</comment>
<organism evidence="6 7">
    <name type="scientific">Candidatus Enterococcus ikei</name>
    <dbReference type="NCBI Taxonomy" id="2815326"/>
    <lineage>
        <taxon>Bacteria</taxon>
        <taxon>Bacillati</taxon>
        <taxon>Bacillota</taxon>
        <taxon>Bacilli</taxon>
        <taxon>Lactobacillales</taxon>
        <taxon>Enterococcaceae</taxon>
        <taxon>Enterococcus</taxon>
    </lineage>
</organism>
<proteinExistence type="predicted"/>
<evidence type="ECO:0000256" key="4">
    <source>
        <dbReference type="ARBA" id="ARBA00023136"/>
    </source>
</evidence>
<dbReference type="NCBIfam" id="TIGR01592">
    <property type="entry name" value="holin_SPP1"/>
    <property type="match status" value="1"/>
</dbReference>
<evidence type="ECO:0000313" key="6">
    <source>
        <dbReference type="EMBL" id="MBO0441660.1"/>
    </source>
</evidence>
<reference evidence="6 7" key="1">
    <citation type="submission" date="2021-03" db="EMBL/GenBank/DDBJ databases">
        <title>Enterococcal diversity collection.</title>
        <authorList>
            <person name="Gilmore M.S."/>
            <person name="Schwartzman J."/>
            <person name="Van Tyne D."/>
            <person name="Martin M."/>
            <person name="Earl A.M."/>
            <person name="Manson A.L."/>
            <person name="Straub T."/>
            <person name="Salamzade R."/>
            <person name="Saavedra J."/>
            <person name="Lebreton F."/>
            <person name="Prichula J."/>
            <person name="Schaufler K."/>
            <person name="Gaca A."/>
            <person name="Sgardioli B."/>
            <person name="Wagenaar J."/>
            <person name="Strong T."/>
        </authorList>
    </citation>
    <scope>NUCLEOTIDE SEQUENCE [LARGE SCALE GENOMIC DNA]</scope>
    <source>
        <strain evidence="6 7">DIV0869a</strain>
    </source>
</reference>
<sequence>MKQISSDTIARTIILVLALLNQILAITGKGTLDIVEDTIYQAVSLIFTIVSTGMTWWKNNSFTHAAIKADDLLKELKKDG</sequence>
<protein>
    <submittedName>
        <fullName evidence="6">Phage holin</fullName>
    </submittedName>
</protein>
<dbReference type="InterPro" id="IPR006479">
    <property type="entry name" value="Holin"/>
</dbReference>
<name>A0ABS3H2A4_9ENTE</name>
<comment type="subcellular location">
    <subcellularLocation>
        <location evidence="1">Membrane</location>
    </subcellularLocation>
</comment>
<feature type="transmembrane region" description="Helical" evidence="5">
    <location>
        <begin position="12"/>
        <end position="32"/>
    </location>
</feature>
<dbReference type="RefSeq" id="WP_207113621.1">
    <property type="nucleotide sequence ID" value="NZ_JAFLWD010000042.1"/>
</dbReference>